<dbReference type="InterPro" id="IPR036071">
    <property type="entry name" value="AMMECR1_dom_sf"/>
</dbReference>
<dbReference type="NCBIfam" id="TIGR04335">
    <property type="entry name" value="AmmeMemoSam_A"/>
    <property type="match status" value="1"/>
</dbReference>
<dbReference type="Gene3D" id="3.30.1490.150">
    <property type="entry name" value="Hypothetical protein ph0010, domain 2"/>
    <property type="match status" value="1"/>
</dbReference>
<dbReference type="InterPro" id="IPR023473">
    <property type="entry name" value="AMMECR1"/>
</dbReference>
<dbReference type="PROSITE" id="PS51112">
    <property type="entry name" value="AMMECR1"/>
    <property type="match status" value="1"/>
</dbReference>
<gene>
    <name evidence="2" type="ORF">Nstercoris_00139</name>
</gene>
<keyword evidence="3" id="KW-1185">Reference proteome</keyword>
<evidence type="ECO:0000259" key="1">
    <source>
        <dbReference type="PROSITE" id="PS51112"/>
    </source>
</evidence>
<dbReference type="InterPro" id="IPR002733">
    <property type="entry name" value="AMMECR1_domain"/>
</dbReference>
<dbReference type="InterPro" id="IPR027623">
    <property type="entry name" value="AmmeMemoSam_A"/>
</dbReference>
<dbReference type="KEGG" id="nst:Nstercoris_00139"/>
<reference evidence="2 3" key="1">
    <citation type="submission" date="2019-06" db="EMBL/GenBank/DDBJ databases">
        <title>Nitrosomonas stercoris KYUHI-S whole genome shotgun sequence.</title>
        <authorList>
            <person name="Nakagawa T."/>
            <person name="Tsuchiya Y."/>
            <person name="Takahashi R."/>
        </authorList>
    </citation>
    <scope>NUCLEOTIDE SEQUENCE [LARGE SCALE GENOMIC DNA]</scope>
    <source>
        <strain evidence="2 3">KYUHI-S</strain>
    </source>
</reference>
<evidence type="ECO:0000313" key="3">
    <source>
        <dbReference type="Proteomes" id="UP000316473"/>
    </source>
</evidence>
<dbReference type="Gene3D" id="3.30.700.20">
    <property type="entry name" value="Hypothetical protein ph0010, domain 1"/>
    <property type="match status" value="1"/>
</dbReference>
<evidence type="ECO:0000313" key="2">
    <source>
        <dbReference type="EMBL" id="BBL33913.1"/>
    </source>
</evidence>
<dbReference type="EMBL" id="AP019755">
    <property type="protein sequence ID" value="BBL33913.1"/>
    <property type="molecule type" value="Genomic_DNA"/>
</dbReference>
<dbReference type="Proteomes" id="UP000316473">
    <property type="component" value="Chromosome"/>
</dbReference>
<dbReference type="InterPro" id="IPR027485">
    <property type="entry name" value="AMMECR1_N"/>
</dbReference>
<accession>A0A4Y1YLV7</accession>
<sequence length="198" mass="22096">MNSMEQCNERGELLLKIARQAIQQALHVPADPLALDNEQIWLQQPGATFVTLTQHGELRGCIGSLQACDPLLDDVRSNAISAALCDSRFTPLSADELDSVQIEVSLLSGVEAIKFTSEADALTKLRPNVDGVIFEYGAYRSTFLPQVWEKLPTPILFLANLKSKAGLAEDFWDDDIRLSRYTVSKWRETERARKVVYG</sequence>
<dbReference type="NCBIfam" id="TIGR00296">
    <property type="entry name" value="TIGR00296 family protein"/>
    <property type="match status" value="1"/>
</dbReference>
<organism evidence="2 3">
    <name type="scientific">Nitrosomonas stercoris</name>
    <dbReference type="NCBI Taxonomy" id="1444684"/>
    <lineage>
        <taxon>Bacteria</taxon>
        <taxon>Pseudomonadati</taxon>
        <taxon>Pseudomonadota</taxon>
        <taxon>Betaproteobacteria</taxon>
        <taxon>Nitrosomonadales</taxon>
        <taxon>Nitrosomonadaceae</taxon>
        <taxon>Nitrosomonas</taxon>
    </lineage>
</organism>
<dbReference type="PANTHER" id="PTHR13016">
    <property type="entry name" value="AMMECR1 HOMOLOG"/>
    <property type="match status" value="1"/>
</dbReference>
<protein>
    <recommendedName>
        <fullName evidence="1">AMMECR1 domain-containing protein</fullName>
    </recommendedName>
</protein>
<feature type="domain" description="AMMECR1" evidence="1">
    <location>
        <begin position="9"/>
        <end position="197"/>
    </location>
</feature>
<proteinExistence type="predicted"/>
<name>A0A4Y1YLV7_9PROT</name>
<dbReference type="Pfam" id="PF01871">
    <property type="entry name" value="AMMECR1"/>
    <property type="match status" value="1"/>
</dbReference>
<dbReference type="AlphaFoldDB" id="A0A4Y1YLV7"/>
<dbReference type="PANTHER" id="PTHR13016:SF0">
    <property type="entry name" value="AMME SYNDROME CANDIDATE GENE 1 PROTEIN"/>
    <property type="match status" value="1"/>
</dbReference>
<dbReference type="SUPFAM" id="SSF143447">
    <property type="entry name" value="AMMECR1-like"/>
    <property type="match status" value="1"/>
</dbReference>